<accession>A0A7D9EQG3</accession>
<organism evidence="1 2">
    <name type="scientific">Paramuricea clavata</name>
    <name type="common">Red gorgonian</name>
    <name type="synonym">Violescent sea-whip</name>
    <dbReference type="NCBI Taxonomy" id="317549"/>
    <lineage>
        <taxon>Eukaryota</taxon>
        <taxon>Metazoa</taxon>
        <taxon>Cnidaria</taxon>
        <taxon>Anthozoa</taxon>
        <taxon>Octocorallia</taxon>
        <taxon>Malacalcyonacea</taxon>
        <taxon>Plexauridae</taxon>
        <taxon>Paramuricea</taxon>
    </lineage>
</organism>
<sequence>WEICLSMRDTLPLSLACLPVHVDTNHTTRINKRYVCAVGTSMNGGLSVVFEALDVLLLNVCLNETDRAIGCFHSFGDEVDAQIVDICFGGVVVLLLHPGAGINSDGGHSLVPLAIWHSGMMSPEIFLQPVAFGVFLGTTTIGLTHEIGIQSCGLELNGEDVGLGLLESENVVDSVPVFLRRSCEIDDRYTCTTDKTSQLRFVYDKISINVRGLEALGVNSSQYGSLLIPLEILHKMCGISDGIKVTPEKPKAAQPKPPPHGSAAALVANGQPSGNKIQCVYCSGHHFSASCTKTNEVHARLEILKRDRRCFVCLKRGHRSNQCSNQRGCRRCNGIHHQSICNQQIPTLKPDAHEPAAATKGNEDSNAHAVHVQ</sequence>
<protein>
    <submittedName>
        <fullName evidence="1">E3 ubiquitin- ligase DZIP3</fullName>
    </submittedName>
</protein>
<evidence type="ECO:0000313" key="1">
    <source>
        <dbReference type="EMBL" id="CAB4015418.1"/>
    </source>
</evidence>
<feature type="non-terminal residue" evidence="1">
    <location>
        <position position="1"/>
    </location>
</feature>
<evidence type="ECO:0000313" key="2">
    <source>
        <dbReference type="Proteomes" id="UP001152795"/>
    </source>
</evidence>
<proteinExistence type="predicted"/>
<gene>
    <name evidence="1" type="ORF">PACLA_8A070630</name>
</gene>
<comment type="caution">
    <text evidence="1">The sequence shown here is derived from an EMBL/GenBank/DDBJ whole genome shotgun (WGS) entry which is preliminary data.</text>
</comment>
<dbReference type="EMBL" id="CACRXK020008708">
    <property type="protein sequence ID" value="CAB4015418.1"/>
    <property type="molecule type" value="Genomic_DNA"/>
</dbReference>
<keyword evidence="2" id="KW-1185">Reference proteome</keyword>
<feature type="non-terminal residue" evidence="1">
    <location>
        <position position="373"/>
    </location>
</feature>
<dbReference type="Proteomes" id="UP001152795">
    <property type="component" value="Unassembled WGS sequence"/>
</dbReference>
<dbReference type="AlphaFoldDB" id="A0A7D9EQG3"/>
<reference evidence="1" key="1">
    <citation type="submission" date="2020-04" db="EMBL/GenBank/DDBJ databases">
        <authorList>
            <person name="Alioto T."/>
            <person name="Alioto T."/>
            <person name="Gomez Garrido J."/>
        </authorList>
    </citation>
    <scope>NUCLEOTIDE SEQUENCE</scope>
    <source>
        <strain evidence="1">A484AB</strain>
    </source>
</reference>
<keyword evidence="1" id="KW-0436">Ligase</keyword>
<name>A0A7D9EQG3_PARCT</name>
<dbReference type="GO" id="GO:0016874">
    <property type="term" value="F:ligase activity"/>
    <property type="evidence" value="ECO:0007669"/>
    <property type="project" value="UniProtKB-KW"/>
</dbReference>